<organism evidence="1 2">
    <name type="scientific">Microbacterium allomyrinae</name>
    <dbReference type="NCBI Taxonomy" id="2830666"/>
    <lineage>
        <taxon>Bacteria</taxon>
        <taxon>Bacillati</taxon>
        <taxon>Actinomycetota</taxon>
        <taxon>Actinomycetes</taxon>
        <taxon>Micrococcales</taxon>
        <taxon>Microbacteriaceae</taxon>
        <taxon>Microbacterium</taxon>
    </lineage>
</organism>
<protein>
    <recommendedName>
        <fullName evidence="3">Phage tail protein</fullName>
    </recommendedName>
</protein>
<sequence>MIRVRVGGLLIEGDGGSSPFGLVDLTGWTDSPGMRREQEARATGHGAFSAPGYLSGRVITVDGELISDGPVDQERQLRRLAGVLADGSFATAVVDEASSSLKAVVGRHDKPDTTVEAYGRLATFQLLLWSPDPRRYGESHTYGPGQTAFHYGTFRASPTIDVVALTNMPDGYTITGPAGRHFDVTQPLAAGHVHRVEMRTGRVYLDGALQVGAVGRAETWAIPPGLQVAHTLVPVSGTGSLAVKVVDTFI</sequence>
<proteinExistence type="predicted"/>
<dbReference type="RefSeq" id="WP_229382520.1">
    <property type="nucleotide sequence ID" value="NZ_JAGTTN010000001.1"/>
</dbReference>
<gene>
    <name evidence="1" type="ORF">KEC57_00255</name>
</gene>
<dbReference type="AlphaFoldDB" id="A0A9X1LRJ0"/>
<reference evidence="1" key="1">
    <citation type="submission" date="2021-04" db="EMBL/GenBank/DDBJ databases">
        <title>Microbacterium tenobrionis sp. nov. and Microbacterium allomyrinae sp. nov., isolated from larvae of Tenobrio molitor and Allomyrina dichotoma, respectively.</title>
        <authorList>
            <person name="Lee S.D."/>
        </authorList>
    </citation>
    <scope>NUCLEOTIDE SEQUENCE</scope>
    <source>
        <strain evidence="1">BWT-G7</strain>
    </source>
</reference>
<evidence type="ECO:0008006" key="3">
    <source>
        <dbReference type="Google" id="ProtNLM"/>
    </source>
</evidence>
<evidence type="ECO:0000313" key="2">
    <source>
        <dbReference type="Proteomes" id="UP001139354"/>
    </source>
</evidence>
<name>A0A9X1LRJ0_9MICO</name>
<accession>A0A9X1LRJ0</accession>
<evidence type="ECO:0000313" key="1">
    <source>
        <dbReference type="EMBL" id="MCC2030610.1"/>
    </source>
</evidence>
<dbReference type="Proteomes" id="UP001139354">
    <property type="component" value="Unassembled WGS sequence"/>
</dbReference>
<dbReference type="EMBL" id="JAGTTN010000001">
    <property type="protein sequence ID" value="MCC2030610.1"/>
    <property type="molecule type" value="Genomic_DNA"/>
</dbReference>
<comment type="caution">
    <text evidence="1">The sequence shown here is derived from an EMBL/GenBank/DDBJ whole genome shotgun (WGS) entry which is preliminary data.</text>
</comment>
<keyword evidence="2" id="KW-1185">Reference proteome</keyword>